<dbReference type="RefSeq" id="WP_106870652.1">
    <property type="nucleotide sequence ID" value="NZ_CP053841.1"/>
</dbReference>
<name>A0A2P8R0U4_9BACT</name>
<dbReference type="GO" id="GO:0042626">
    <property type="term" value="F:ATPase-coupled transmembrane transporter activity"/>
    <property type="evidence" value="ECO:0007669"/>
    <property type="project" value="TreeGrafter"/>
</dbReference>
<dbReference type="InterPro" id="IPR015856">
    <property type="entry name" value="ABC_transpr_CbiO/EcfA_su"/>
</dbReference>
<feature type="domain" description="ABC transporter" evidence="4">
    <location>
        <begin position="5"/>
        <end position="215"/>
    </location>
</feature>
<dbReference type="CDD" id="cd03225">
    <property type="entry name" value="ABC_cobalt_CbiO_domain1"/>
    <property type="match status" value="1"/>
</dbReference>
<keyword evidence="2" id="KW-0547">Nucleotide-binding</keyword>
<dbReference type="GO" id="GO:0005524">
    <property type="term" value="F:ATP binding"/>
    <property type="evidence" value="ECO:0007669"/>
    <property type="project" value="UniProtKB-KW"/>
</dbReference>
<dbReference type="SMART" id="SM00382">
    <property type="entry name" value="AAA"/>
    <property type="match status" value="1"/>
</dbReference>
<dbReference type="AlphaFoldDB" id="A0A2P8R0U4"/>
<organism evidence="5 6">
    <name type="scientific">Campylobacter blaseri</name>
    <dbReference type="NCBI Taxonomy" id="2042961"/>
    <lineage>
        <taxon>Bacteria</taxon>
        <taxon>Pseudomonadati</taxon>
        <taxon>Campylobacterota</taxon>
        <taxon>Epsilonproteobacteria</taxon>
        <taxon>Campylobacterales</taxon>
        <taxon>Campylobacteraceae</taxon>
        <taxon>Campylobacter</taxon>
    </lineage>
</organism>
<sequence>MSCSVSLKNISAKNGEKEIFRNVNLQISHKEKIAIIGSNGCGKTTLLEIIGGLRGPSGGEIEIFHEKIPSLDEYQKYRYLVGYLFQNSDDQFIFPNVFEDVMFGLLNSGVSREEAKKRVEFILKELDIWHLKDKIVFHLSGGEKKIVAIAGVLVTMPKIILLDEPTTGLDFKMQEKVANIIKNLDLSVIIVSHDKKFLGDIVDTIYYLNKDGLEK</sequence>
<keyword evidence="1" id="KW-0813">Transport</keyword>
<evidence type="ECO:0000313" key="6">
    <source>
        <dbReference type="Proteomes" id="UP000240535"/>
    </source>
</evidence>
<comment type="caution">
    <text evidence="5">The sequence shown here is derived from an EMBL/GenBank/DDBJ whole genome shotgun (WGS) entry which is preliminary data.</text>
</comment>
<dbReference type="Pfam" id="PF00005">
    <property type="entry name" value="ABC_tran"/>
    <property type="match status" value="1"/>
</dbReference>
<evidence type="ECO:0000256" key="2">
    <source>
        <dbReference type="ARBA" id="ARBA00022741"/>
    </source>
</evidence>
<dbReference type="EMBL" id="PDHH01000003">
    <property type="protein sequence ID" value="PSM52116.1"/>
    <property type="molecule type" value="Genomic_DNA"/>
</dbReference>
<gene>
    <name evidence="5" type="ORF">CQ405_03400</name>
</gene>
<dbReference type="Gene3D" id="3.40.50.300">
    <property type="entry name" value="P-loop containing nucleotide triphosphate hydrolases"/>
    <property type="match status" value="1"/>
</dbReference>
<dbReference type="SUPFAM" id="SSF52540">
    <property type="entry name" value="P-loop containing nucleoside triphosphate hydrolases"/>
    <property type="match status" value="1"/>
</dbReference>
<evidence type="ECO:0000313" key="5">
    <source>
        <dbReference type="EMBL" id="PSM52116.1"/>
    </source>
</evidence>
<evidence type="ECO:0000259" key="4">
    <source>
        <dbReference type="PROSITE" id="PS50893"/>
    </source>
</evidence>
<keyword evidence="3 5" id="KW-0067">ATP-binding</keyword>
<dbReference type="Proteomes" id="UP000240535">
    <property type="component" value="Unassembled WGS sequence"/>
</dbReference>
<dbReference type="InterPro" id="IPR003593">
    <property type="entry name" value="AAA+_ATPase"/>
</dbReference>
<protein>
    <submittedName>
        <fullName evidence="5">Cobalt ABC transporter ATP-binding protein</fullName>
    </submittedName>
</protein>
<dbReference type="OrthoDB" id="9782163at2"/>
<evidence type="ECO:0000256" key="1">
    <source>
        <dbReference type="ARBA" id="ARBA00022448"/>
    </source>
</evidence>
<dbReference type="PROSITE" id="PS50893">
    <property type="entry name" value="ABC_TRANSPORTER_2"/>
    <property type="match status" value="1"/>
</dbReference>
<evidence type="ECO:0000256" key="3">
    <source>
        <dbReference type="ARBA" id="ARBA00022840"/>
    </source>
</evidence>
<proteinExistence type="predicted"/>
<dbReference type="GO" id="GO:0016887">
    <property type="term" value="F:ATP hydrolysis activity"/>
    <property type="evidence" value="ECO:0007669"/>
    <property type="project" value="InterPro"/>
</dbReference>
<reference evidence="6" key="1">
    <citation type="submission" date="2017-10" db="EMBL/GenBank/DDBJ databases">
        <title>Campylobacter species from seals.</title>
        <authorList>
            <person name="Gilbert M.J."/>
            <person name="Zomer A.L."/>
            <person name="Timmerman A.J."/>
            <person name="Duim B."/>
            <person name="Wagenaar J.A."/>
        </authorList>
    </citation>
    <scope>NUCLEOTIDE SEQUENCE [LARGE SCALE GENOMIC DNA]</scope>
    <source>
        <strain evidence="6">17S00004-5</strain>
    </source>
</reference>
<dbReference type="InterPro" id="IPR050095">
    <property type="entry name" value="ECF_ABC_transporter_ATP-bd"/>
</dbReference>
<keyword evidence="6" id="KW-1185">Reference proteome</keyword>
<dbReference type="PANTHER" id="PTHR43553">
    <property type="entry name" value="HEAVY METAL TRANSPORTER"/>
    <property type="match status" value="1"/>
</dbReference>
<accession>A0A2P8R0U4</accession>
<dbReference type="GO" id="GO:0043190">
    <property type="term" value="C:ATP-binding cassette (ABC) transporter complex"/>
    <property type="evidence" value="ECO:0007669"/>
    <property type="project" value="TreeGrafter"/>
</dbReference>
<dbReference type="InterPro" id="IPR003439">
    <property type="entry name" value="ABC_transporter-like_ATP-bd"/>
</dbReference>
<dbReference type="InterPro" id="IPR027417">
    <property type="entry name" value="P-loop_NTPase"/>
</dbReference>